<protein>
    <submittedName>
        <fullName evidence="1">Uncharacterized protein</fullName>
    </submittedName>
</protein>
<dbReference type="Proteomes" id="UP000290560">
    <property type="component" value="Unassembled WGS sequence"/>
</dbReference>
<gene>
    <name evidence="1" type="ORF">BHM03_00025646</name>
</gene>
<evidence type="ECO:0000313" key="1">
    <source>
        <dbReference type="EMBL" id="RZR73556.1"/>
    </source>
</evidence>
<proteinExistence type="predicted"/>
<dbReference type="AlphaFoldDB" id="A0A445MH81"/>
<sequence>MIWVHTSPTRVNIGERRRPYLAFTHTPTYLSRNHSYISPKSLAFGYLDEKPTDTGLMKFLGPCPFALSWYLEFISAFSTSSTPFTTNALPPWEQGIDDSTEVPPLRYHGVTKLIAPLSIALHLHPFLRNR</sequence>
<organism evidence="1">
    <name type="scientific">Ensete ventricosum</name>
    <name type="common">Abyssinian banana</name>
    <name type="synonym">Musa ensete</name>
    <dbReference type="NCBI Taxonomy" id="4639"/>
    <lineage>
        <taxon>Eukaryota</taxon>
        <taxon>Viridiplantae</taxon>
        <taxon>Streptophyta</taxon>
        <taxon>Embryophyta</taxon>
        <taxon>Tracheophyta</taxon>
        <taxon>Spermatophyta</taxon>
        <taxon>Magnoliopsida</taxon>
        <taxon>Liliopsida</taxon>
        <taxon>Zingiberales</taxon>
        <taxon>Musaceae</taxon>
        <taxon>Ensete</taxon>
    </lineage>
</organism>
<reference evidence="1" key="1">
    <citation type="journal article" date="2018" name="Data Brief">
        <title>Genome sequence data from 17 accessions of Ensete ventricosum, a staple food crop for millions in Ethiopia.</title>
        <authorList>
            <person name="Yemataw Z."/>
            <person name="Muzemil S."/>
            <person name="Ambachew D."/>
            <person name="Tripathi L."/>
            <person name="Tesfaye K."/>
            <person name="Chala A."/>
            <person name="Farbos A."/>
            <person name="O'Neill P."/>
            <person name="Moore K."/>
            <person name="Grant M."/>
            <person name="Studholme D.J."/>
        </authorList>
    </citation>
    <scope>NUCLEOTIDE SEQUENCE [LARGE SCALE GENOMIC DNA]</scope>
    <source>
        <tissue evidence="1">Leaf</tissue>
    </source>
</reference>
<name>A0A445MH81_ENSVE</name>
<accession>A0A445MH81</accession>
<dbReference type="EMBL" id="KV875952">
    <property type="protein sequence ID" value="RZR73556.1"/>
    <property type="molecule type" value="Genomic_DNA"/>
</dbReference>